<comment type="caution">
    <text evidence="3">The sequence shown here is derived from an EMBL/GenBank/DDBJ whole genome shotgun (WGS) entry which is preliminary data.</text>
</comment>
<feature type="region of interest" description="Disordered" evidence="2">
    <location>
        <begin position="273"/>
        <end position="315"/>
    </location>
</feature>
<dbReference type="AlphaFoldDB" id="A0A851Q5B1"/>
<reference evidence="3" key="1">
    <citation type="submission" date="2019-09" db="EMBL/GenBank/DDBJ databases">
        <title>Bird 10,000 Genomes (B10K) Project - Family phase.</title>
        <authorList>
            <person name="Zhang G."/>
        </authorList>
    </citation>
    <scope>NUCLEOTIDE SEQUENCE</scope>
    <source>
        <strain evidence="3">B10K-CU-031-38</strain>
    </source>
</reference>
<accession>A0A851Q5B1</accession>
<feature type="coiled-coil region" evidence="1">
    <location>
        <begin position="362"/>
        <end position="451"/>
    </location>
</feature>
<evidence type="ECO:0000256" key="1">
    <source>
        <dbReference type="SAM" id="Coils"/>
    </source>
</evidence>
<name>A0A851Q5B1_ANHAN</name>
<sequence length="453" mass="51532">RDEQLKTIQEENELQRQKLQEEIVEYKEQSKQHSLTIVALEDRLLEANQQQKTLEEENAALVQKMEGSQGLRGMNLFAITFLRKFREELAAVQSVLLAKEAIIAGLTKELMETRARMSDMRGELSEKQKVELEWNQSQVKDQERELNLLREKLSQMSSLVEKKDQALKAAAEELRYTPLLCVRPSSRGARCSLGENWLGCFFQEPAPDLAELGAKCRGLRHEETIQRQKEGLAELRERIKMLEKRQPSAVMNEGSEPLVVLTKDLPGTIVQKTGLGKEPAPMPGAKLKAGKVPGHVRNRGSPGATEEAASSETADATDLGEKMYLDVIGALGSLMKVQELSGMQSLKHLPQEEREKAGLQRRKNLELLYNKVRNLKSRLERKEEMLKDYKGSVEQLRLNQASLRRCQAEMSKLEEEAYREAEEKALLKEALERTQLQLSQEKRLLRAAKLRKV</sequence>
<organism evidence="3 4">
    <name type="scientific">Anhinga anhinga</name>
    <name type="common">Anhinga</name>
    <name type="synonym">Plotus anhinga</name>
    <dbReference type="NCBI Taxonomy" id="56067"/>
    <lineage>
        <taxon>Eukaryota</taxon>
        <taxon>Metazoa</taxon>
        <taxon>Chordata</taxon>
        <taxon>Craniata</taxon>
        <taxon>Vertebrata</taxon>
        <taxon>Euteleostomi</taxon>
        <taxon>Archelosauria</taxon>
        <taxon>Archosauria</taxon>
        <taxon>Dinosauria</taxon>
        <taxon>Saurischia</taxon>
        <taxon>Theropoda</taxon>
        <taxon>Coelurosauria</taxon>
        <taxon>Aves</taxon>
        <taxon>Neognathae</taxon>
        <taxon>Neoaves</taxon>
        <taxon>Aequornithes</taxon>
        <taxon>Suliformes</taxon>
        <taxon>Anhingidae</taxon>
        <taxon>Anhinga</taxon>
    </lineage>
</organism>
<feature type="non-terminal residue" evidence="3">
    <location>
        <position position="1"/>
    </location>
</feature>
<dbReference type="OrthoDB" id="687730at2759"/>
<feature type="coiled-coil region" evidence="1">
    <location>
        <begin position="103"/>
        <end position="159"/>
    </location>
</feature>
<feature type="coiled-coil region" evidence="1">
    <location>
        <begin position="5"/>
        <end position="64"/>
    </location>
</feature>
<keyword evidence="1" id="KW-0175">Coiled coil</keyword>
<dbReference type="EMBL" id="WBMU01002356">
    <property type="protein sequence ID" value="NXC73114.1"/>
    <property type="molecule type" value="Genomic_DNA"/>
</dbReference>
<dbReference type="Proteomes" id="UP000657035">
    <property type="component" value="Unassembled WGS sequence"/>
</dbReference>
<evidence type="ECO:0000313" key="4">
    <source>
        <dbReference type="Proteomes" id="UP000657035"/>
    </source>
</evidence>
<proteinExistence type="predicted"/>
<evidence type="ECO:0000256" key="2">
    <source>
        <dbReference type="SAM" id="MobiDB-lite"/>
    </source>
</evidence>
<feature type="compositionally biased region" description="Low complexity" evidence="2">
    <location>
        <begin position="304"/>
        <end position="315"/>
    </location>
</feature>
<feature type="non-terminal residue" evidence="3">
    <location>
        <position position="453"/>
    </location>
</feature>
<keyword evidence="4" id="KW-1185">Reference proteome</keyword>
<evidence type="ECO:0000313" key="3">
    <source>
        <dbReference type="EMBL" id="NXC73114.1"/>
    </source>
</evidence>
<protein>
    <submittedName>
        <fullName evidence="3">FHAD1 protein</fullName>
    </submittedName>
</protein>
<gene>
    <name evidence="3" type="primary">Fhad1_0</name>
    <name evidence="3" type="ORF">ANHANH_R01610</name>
</gene>